<keyword evidence="4" id="KW-0813">Transport</keyword>
<evidence type="ECO:0000256" key="4">
    <source>
        <dbReference type="ARBA" id="ARBA00022448"/>
    </source>
</evidence>
<dbReference type="AlphaFoldDB" id="A0AA39F7G0"/>
<evidence type="ECO:0000256" key="2">
    <source>
        <dbReference type="ARBA" id="ARBA00010588"/>
    </source>
</evidence>
<reference evidence="13" key="2">
    <citation type="submission" date="2023-03" db="EMBL/GenBank/DDBJ databases">
        <authorList>
            <person name="Inwood S.N."/>
            <person name="Skelly J.G."/>
            <person name="Guhlin J."/>
            <person name="Harrop T.W.R."/>
            <person name="Goldson S.G."/>
            <person name="Dearden P.K."/>
        </authorList>
    </citation>
    <scope>NUCLEOTIDE SEQUENCE</scope>
    <source>
        <strain evidence="13">Irish</strain>
        <tissue evidence="13">Whole body</tissue>
    </source>
</reference>
<dbReference type="GO" id="GO:0015031">
    <property type="term" value="P:protein transport"/>
    <property type="evidence" value="ECO:0007669"/>
    <property type="project" value="UniProtKB-KW"/>
</dbReference>
<comment type="caution">
    <text evidence="13">The sequence shown here is derived from an EMBL/GenBank/DDBJ whole genome shotgun (WGS) entry which is preliminary data.</text>
</comment>
<sequence>MQYLRFFVCLLMLLMLNLWPVSGEKNESNFLPTNEWQPVKKGQPIPSGLHVRYNFQTGITEAKLLSPEDEKNTDDKNIANSLTLHSDALDDDDDDEISGKTDAISNTNLKMSLQELKAKLKKIKSEDNNSNKLKNSFRSYEELKEELKDIEMNVTTDSEILKNLFNEFEVYEDSIVAGTLEKDEIDDIVQIFNDFEYLLHQVDNAQIFADMDGMEKIISPCLNTTNEDVKMEALRVFGTAVQSNPKVQLNALNNNLVEKLLHLLTSNKNKVSLSSRCLFALSALVRQFPAAQKILLDHGGLEIFANILEDGHLQIQLRVMKLITDLAIERENIKKTEEITLREQKIREYGKTDFERKLMTNKYCKTLSNTINHNIQKSLSIDSTMEMYDFFEVTLENMITLSPICKYEFRNPENNLLKMIKSMMDYYSVLNDTQEPEDIEMFENLVKQITRLRTSIYENTHDEL</sequence>
<evidence type="ECO:0000256" key="6">
    <source>
        <dbReference type="ARBA" id="ARBA00022824"/>
    </source>
</evidence>
<keyword evidence="6" id="KW-0256">Endoplasmic reticulum</keyword>
<evidence type="ECO:0000256" key="11">
    <source>
        <dbReference type="SAM" id="SignalP"/>
    </source>
</evidence>
<comment type="similarity">
    <text evidence="2">Belongs to the SIL1 family.</text>
</comment>
<dbReference type="InterPro" id="IPR050693">
    <property type="entry name" value="Hsp70_NEF-Inhibitors"/>
</dbReference>
<dbReference type="InterPro" id="IPR006911">
    <property type="entry name" value="ARM-rpt_dom"/>
</dbReference>
<dbReference type="InterPro" id="IPR016024">
    <property type="entry name" value="ARM-type_fold"/>
</dbReference>
<gene>
    <name evidence="13" type="ORF">PV328_002985</name>
</gene>
<evidence type="ECO:0000256" key="7">
    <source>
        <dbReference type="ARBA" id="ARBA00022927"/>
    </source>
</evidence>
<evidence type="ECO:0000256" key="1">
    <source>
        <dbReference type="ARBA" id="ARBA00004319"/>
    </source>
</evidence>
<name>A0AA39F7G0_9HYME</name>
<dbReference type="SUPFAM" id="SSF48371">
    <property type="entry name" value="ARM repeat"/>
    <property type="match status" value="1"/>
</dbReference>
<evidence type="ECO:0000313" key="13">
    <source>
        <dbReference type="EMBL" id="KAK0164346.1"/>
    </source>
</evidence>
<evidence type="ECO:0000256" key="8">
    <source>
        <dbReference type="ARBA" id="ARBA00023010"/>
    </source>
</evidence>
<evidence type="ECO:0000256" key="9">
    <source>
        <dbReference type="ARBA" id="ARBA00023180"/>
    </source>
</evidence>
<accession>A0AA39F7G0</accession>
<dbReference type="Pfam" id="PF04826">
    <property type="entry name" value="Arm_2"/>
    <property type="match status" value="1"/>
</dbReference>
<feature type="chain" id="PRO_5041359071" description="Nucleotide exchange factor SIL1" evidence="11">
    <location>
        <begin position="24"/>
        <end position="464"/>
    </location>
</feature>
<dbReference type="GO" id="GO:0000774">
    <property type="term" value="F:adenyl-nucleotide exchange factor activity"/>
    <property type="evidence" value="ECO:0007669"/>
    <property type="project" value="TreeGrafter"/>
</dbReference>
<dbReference type="Gene3D" id="1.25.10.10">
    <property type="entry name" value="Leucine-rich Repeat Variant"/>
    <property type="match status" value="1"/>
</dbReference>
<keyword evidence="5 11" id="KW-0732">Signal</keyword>
<reference evidence="13" key="1">
    <citation type="journal article" date="2023" name="bioRxiv">
        <title>Scaffold-level genome assemblies of two parasitoid biocontrol wasps reveal the parthenogenesis mechanism and an associated novel virus.</title>
        <authorList>
            <person name="Inwood S."/>
            <person name="Skelly J."/>
            <person name="Guhlin J."/>
            <person name="Harrop T."/>
            <person name="Goldson S."/>
            <person name="Dearden P."/>
        </authorList>
    </citation>
    <scope>NUCLEOTIDE SEQUENCE</scope>
    <source>
        <strain evidence="13">Irish</strain>
        <tissue evidence="13">Whole body</tissue>
    </source>
</reference>
<keyword evidence="7" id="KW-0653">Protein transport</keyword>
<feature type="signal peptide" evidence="11">
    <location>
        <begin position="1"/>
        <end position="23"/>
    </location>
</feature>
<feature type="domain" description="Armadillo repeat-containing" evidence="12">
    <location>
        <begin position="254"/>
        <end position="337"/>
    </location>
</feature>
<dbReference type="InterPro" id="IPR011989">
    <property type="entry name" value="ARM-like"/>
</dbReference>
<evidence type="ECO:0000256" key="3">
    <source>
        <dbReference type="ARBA" id="ARBA00015352"/>
    </source>
</evidence>
<dbReference type="GO" id="GO:0005788">
    <property type="term" value="C:endoplasmic reticulum lumen"/>
    <property type="evidence" value="ECO:0007669"/>
    <property type="project" value="UniProtKB-SubCell"/>
</dbReference>
<dbReference type="PANTHER" id="PTHR19316:SF35">
    <property type="entry name" value="NUCLEOTIDE EXCHANGE FACTOR SIL1"/>
    <property type="match status" value="1"/>
</dbReference>
<keyword evidence="14" id="KW-1185">Reference proteome</keyword>
<keyword evidence="9" id="KW-0325">Glycoprotein</keyword>
<evidence type="ECO:0000256" key="5">
    <source>
        <dbReference type="ARBA" id="ARBA00022729"/>
    </source>
</evidence>
<feature type="coiled-coil region" evidence="10">
    <location>
        <begin position="106"/>
        <end position="160"/>
    </location>
</feature>
<evidence type="ECO:0000313" key="14">
    <source>
        <dbReference type="Proteomes" id="UP001168990"/>
    </source>
</evidence>
<comment type="subcellular location">
    <subcellularLocation>
        <location evidence="1">Endoplasmic reticulum lumen</location>
    </subcellularLocation>
</comment>
<keyword evidence="10" id="KW-0175">Coiled coil</keyword>
<dbReference type="PANTHER" id="PTHR19316">
    <property type="entry name" value="PROTEIN FOLDING REGULATOR"/>
    <property type="match status" value="1"/>
</dbReference>
<evidence type="ECO:0000256" key="10">
    <source>
        <dbReference type="SAM" id="Coils"/>
    </source>
</evidence>
<organism evidence="13 14">
    <name type="scientific">Microctonus aethiopoides</name>
    <dbReference type="NCBI Taxonomy" id="144406"/>
    <lineage>
        <taxon>Eukaryota</taxon>
        <taxon>Metazoa</taxon>
        <taxon>Ecdysozoa</taxon>
        <taxon>Arthropoda</taxon>
        <taxon>Hexapoda</taxon>
        <taxon>Insecta</taxon>
        <taxon>Pterygota</taxon>
        <taxon>Neoptera</taxon>
        <taxon>Endopterygota</taxon>
        <taxon>Hymenoptera</taxon>
        <taxon>Apocrita</taxon>
        <taxon>Ichneumonoidea</taxon>
        <taxon>Braconidae</taxon>
        <taxon>Euphorinae</taxon>
        <taxon>Microctonus</taxon>
    </lineage>
</organism>
<protein>
    <recommendedName>
        <fullName evidence="3">Nucleotide exchange factor SIL1</fullName>
    </recommendedName>
</protein>
<dbReference type="Proteomes" id="UP001168990">
    <property type="component" value="Unassembled WGS sequence"/>
</dbReference>
<dbReference type="EMBL" id="JAQQBS010001422">
    <property type="protein sequence ID" value="KAK0164346.1"/>
    <property type="molecule type" value="Genomic_DNA"/>
</dbReference>
<proteinExistence type="inferred from homology"/>
<evidence type="ECO:0000259" key="12">
    <source>
        <dbReference type="Pfam" id="PF04826"/>
    </source>
</evidence>
<keyword evidence="8" id="KW-0811">Translocation</keyword>